<evidence type="ECO:0000313" key="4">
    <source>
        <dbReference type="Proteomes" id="UP000321947"/>
    </source>
</evidence>
<organism evidence="1 3">
    <name type="scientific">Cucumis melo var. makuwa</name>
    <name type="common">Oriental melon</name>
    <dbReference type="NCBI Taxonomy" id="1194695"/>
    <lineage>
        <taxon>Eukaryota</taxon>
        <taxon>Viridiplantae</taxon>
        <taxon>Streptophyta</taxon>
        <taxon>Embryophyta</taxon>
        <taxon>Tracheophyta</taxon>
        <taxon>Spermatophyta</taxon>
        <taxon>Magnoliopsida</taxon>
        <taxon>eudicotyledons</taxon>
        <taxon>Gunneridae</taxon>
        <taxon>Pentapetalae</taxon>
        <taxon>rosids</taxon>
        <taxon>fabids</taxon>
        <taxon>Cucurbitales</taxon>
        <taxon>Cucurbitaceae</taxon>
        <taxon>Benincaseae</taxon>
        <taxon>Cucumis</taxon>
    </lineage>
</organism>
<gene>
    <name evidence="2" type="ORF">E5676_scaffold248G004830</name>
    <name evidence="1" type="ORF">E6C27_scaffold80G001890</name>
</gene>
<evidence type="ECO:0000313" key="2">
    <source>
        <dbReference type="EMBL" id="TYJ99271.1"/>
    </source>
</evidence>
<comment type="caution">
    <text evidence="1">The sequence shown here is derived from an EMBL/GenBank/DDBJ whole genome shotgun (WGS) entry which is preliminary data.</text>
</comment>
<reference evidence="3 4" key="1">
    <citation type="submission" date="2019-08" db="EMBL/GenBank/DDBJ databases">
        <title>Draft genome sequences of two oriental melons (Cucumis melo L. var makuwa).</title>
        <authorList>
            <person name="Kwon S.-Y."/>
        </authorList>
    </citation>
    <scope>NUCLEOTIDE SEQUENCE [LARGE SCALE GENOMIC DNA]</scope>
    <source>
        <strain evidence="4">cv. Chang Bougi</strain>
        <strain evidence="3">cv. SW 3</strain>
        <tissue evidence="1">Leaf</tissue>
    </source>
</reference>
<proteinExistence type="predicted"/>
<dbReference type="EMBL" id="SSTE01008544">
    <property type="protein sequence ID" value="KAA0055345.1"/>
    <property type="molecule type" value="Genomic_DNA"/>
</dbReference>
<dbReference type="AlphaFoldDB" id="A0A5A7UNY5"/>
<evidence type="ECO:0000313" key="1">
    <source>
        <dbReference type="EMBL" id="KAA0055345.1"/>
    </source>
</evidence>
<dbReference type="EMBL" id="SSTD01017768">
    <property type="protein sequence ID" value="TYJ99271.1"/>
    <property type="molecule type" value="Genomic_DNA"/>
</dbReference>
<evidence type="ECO:0000313" key="3">
    <source>
        <dbReference type="Proteomes" id="UP000321393"/>
    </source>
</evidence>
<accession>A0A5A7UNY5</accession>
<sequence length="70" mass="7709">MMPFPQRREQCVRRTFFDAASRVPFSRRGKGTSEVPYCRCGPSVGIDGVGSKTFPTFVCASGISLPTHHC</sequence>
<protein>
    <submittedName>
        <fullName evidence="1">Uncharacterized protein</fullName>
    </submittedName>
</protein>
<dbReference type="Proteomes" id="UP000321393">
    <property type="component" value="Unassembled WGS sequence"/>
</dbReference>
<name>A0A5A7UNY5_CUCMM</name>
<dbReference type="Proteomes" id="UP000321947">
    <property type="component" value="Unassembled WGS sequence"/>
</dbReference>